<dbReference type="Gene3D" id="1.20.120.450">
    <property type="entry name" value="dinb family like domain"/>
    <property type="match status" value="1"/>
</dbReference>
<reference evidence="1 2" key="1">
    <citation type="journal article" date="2015" name="Nature">
        <title>rRNA introns, odd ribosomes, and small enigmatic genomes across a large radiation of phyla.</title>
        <authorList>
            <person name="Brown C.T."/>
            <person name="Hug L.A."/>
            <person name="Thomas B.C."/>
            <person name="Sharon I."/>
            <person name="Castelle C.J."/>
            <person name="Singh A."/>
            <person name="Wilkins M.J."/>
            <person name="Williams K.H."/>
            <person name="Banfield J.F."/>
        </authorList>
    </citation>
    <scope>NUCLEOTIDE SEQUENCE [LARGE SCALE GENOMIC DNA]</scope>
</reference>
<dbReference type="EMBL" id="LBRE01000010">
    <property type="protein sequence ID" value="KKP92542.1"/>
    <property type="molecule type" value="Genomic_DNA"/>
</dbReference>
<proteinExistence type="predicted"/>
<name>A0A0G0GLQ6_9BACT</name>
<dbReference type="SUPFAM" id="SSF109854">
    <property type="entry name" value="DinB/YfiT-like putative metalloenzymes"/>
    <property type="match status" value="1"/>
</dbReference>
<organism evidence="1 2">
    <name type="scientific">candidate division WS6 bacterium GW2011_GWC1_36_11</name>
    <dbReference type="NCBI Taxonomy" id="1619090"/>
    <lineage>
        <taxon>Bacteria</taxon>
        <taxon>Candidatus Dojkabacteria</taxon>
    </lineage>
</organism>
<evidence type="ECO:0000313" key="2">
    <source>
        <dbReference type="Proteomes" id="UP000034140"/>
    </source>
</evidence>
<dbReference type="Proteomes" id="UP000034140">
    <property type="component" value="Unassembled WGS sequence"/>
</dbReference>
<sequence length="146" mass="17321">MVQEIKNLEESVNAFLEVVHTTKLLRPVYEDGWNAKEIIAHLVYYHEYYTRVVDALVKKKDLPLIDESLMVTNIRGAREYAKYSRNELYSRFMKAQSIFVKNLLLLKDDTEIPYKKGGRIYKAVDYVKVIDGHIRKHTKDLMRKKR</sequence>
<dbReference type="InterPro" id="IPR034660">
    <property type="entry name" value="DinB/YfiT-like"/>
</dbReference>
<accession>A0A0G0GLQ6</accession>
<comment type="caution">
    <text evidence="1">The sequence shown here is derived from an EMBL/GenBank/DDBJ whole genome shotgun (WGS) entry which is preliminary data.</text>
</comment>
<dbReference type="AlphaFoldDB" id="A0A0G0GLQ6"/>
<evidence type="ECO:0000313" key="1">
    <source>
        <dbReference type="EMBL" id="KKP92542.1"/>
    </source>
</evidence>
<protein>
    <recommendedName>
        <fullName evidence="3">DinB-like domain-containing protein</fullName>
    </recommendedName>
</protein>
<gene>
    <name evidence="1" type="ORF">UR96_C0010G0010</name>
</gene>
<evidence type="ECO:0008006" key="3">
    <source>
        <dbReference type="Google" id="ProtNLM"/>
    </source>
</evidence>